<dbReference type="Proteomes" id="UP000632740">
    <property type="component" value="Unassembled WGS sequence"/>
</dbReference>
<comment type="caution">
    <text evidence="3">The sequence shown here is derived from an EMBL/GenBank/DDBJ whole genome shotgun (WGS) entry which is preliminary data.</text>
</comment>
<dbReference type="RefSeq" id="WP_203756787.1">
    <property type="nucleotide sequence ID" value="NZ_BONK01000010.1"/>
</dbReference>
<evidence type="ECO:0008006" key="5">
    <source>
        <dbReference type="Google" id="ProtNLM"/>
    </source>
</evidence>
<keyword evidence="4" id="KW-1185">Reference proteome</keyword>
<evidence type="ECO:0000313" key="4">
    <source>
        <dbReference type="Proteomes" id="UP000632740"/>
    </source>
</evidence>
<proteinExistence type="predicted"/>
<feature type="transmembrane region" description="Helical" evidence="2">
    <location>
        <begin position="87"/>
        <end position="110"/>
    </location>
</feature>
<feature type="transmembrane region" description="Helical" evidence="2">
    <location>
        <begin position="54"/>
        <end position="75"/>
    </location>
</feature>
<accession>A0A919P5G1</accession>
<evidence type="ECO:0000256" key="2">
    <source>
        <dbReference type="SAM" id="Phobius"/>
    </source>
</evidence>
<keyword evidence="2" id="KW-1133">Transmembrane helix</keyword>
<reference evidence="3" key="1">
    <citation type="submission" date="2021-01" db="EMBL/GenBank/DDBJ databases">
        <title>Whole genome shotgun sequence of Cellulomonas chitinilytica NBRC 110799.</title>
        <authorList>
            <person name="Komaki H."/>
            <person name="Tamura T."/>
        </authorList>
    </citation>
    <scope>NUCLEOTIDE SEQUENCE</scope>
    <source>
        <strain evidence="3">NBRC 110799</strain>
    </source>
</reference>
<organism evidence="3 4">
    <name type="scientific">Cellulomonas chitinilytica</name>
    <dbReference type="NCBI Taxonomy" id="398759"/>
    <lineage>
        <taxon>Bacteria</taxon>
        <taxon>Bacillati</taxon>
        <taxon>Actinomycetota</taxon>
        <taxon>Actinomycetes</taxon>
        <taxon>Micrococcales</taxon>
        <taxon>Cellulomonadaceae</taxon>
        <taxon>Cellulomonas</taxon>
    </lineage>
</organism>
<feature type="compositionally biased region" description="Basic and acidic residues" evidence="1">
    <location>
        <begin position="158"/>
        <end position="174"/>
    </location>
</feature>
<feature type="compositionally biased region" description="Low complexity" evidence="1">
    <location>
        <begin position="147"/>
        <end position="157"/>
    </location>
</feature>
<gene>
    <name evidence="3" type="ORF">Cch01nite_30270</name>
</gene>
<sequence>MTNAPTPGARPPMSEQAVEAVVRQAFRDMLVLLGVLLVLGVGIGVLVAGAAGAWGALLGVAIALVFSGTTVLSVLATVRSTPARTSAVIMGAWLAKIVVVFVALAVLSRFDFYDRVVLGVVLFAGVLGSAILDLRAVQRGHVPYIEPAPAAGPSDAPSDARSDGADDRPEHADS</sequence>
<protein>
    <recommendedName>
        <fullName evidence="5">ATP synthase protein I</fullName>
    </recommendedName>
</protein>
<keyword evidence="2" id="KW-0812">Transmembrane</keyword>
<dbReference type="EMBL" id="BONK01000010">
    <property type="protein sequence ID" value="GIG22303.1"/>
    <property type="molecule type" value="Genomic_DNA"/>
</dbReference>
<feature type="transmembrane region" description="Helical" evidence="2">
    <location>
        <begin position="29"/>
        <end position="48"/>
    </location>
</feature>
<feature type="region of interest" description="Disordered" evidence="1">
    <location>
        <begin position="146"/>
        <end position="174"/>
    </location>
</feature>
<keyword evidence="2" id="KW-0472">Membrane</keyword>
<dbReference type="AlphaFoldDB" id="A0A919P5G1"/>
<feature type="transmembrane region" description="Helical" evidence="2">
    <location>
        <begin position="116"/>
        <end position="134"/>
    </location>
</feature>
<evidence type="ECO:0000256" key="1">
    <source>
        <dbReference type="SAM" id="MobiDB-lite"/>
    </source>
</evidence>
<evidence type="ECO:0000313" key="3">
    <source>
        <dbReference type="EMBL" id="GIG22303.1"/>
    </source>
</evidence>
<name>A0A919P5G1_9CELL</name>